<evidence type="ECO:0000313" key="2">
    <source>
        <dbReference type="EMBL" id="GAA4872479.1"/>
    </source>
</evidence>
<proteinExistence type="predicted"/>
<gene>
    <name evidence="2" type="ORF">GCM10023333_01560</name>
</gene>
<evidence type="ECO:0000259" key="1">
    <source>
        <dbReference type="PROSITE" id="PS51186"/>
    </source>
</evidence>
<keyword evidence="3" id="KW-1185">Reference proteome</keyword>
<dbReference type="Gene3D" id="3.40.630.30">
    <property type="match status" value="1"/>
</dbReference>
<sequence>MTSNTVLEPHFQWYGFEQLGVSNLYAILQLRERVFQIEQDSLYEDIDGLDESALHLLVCGEEGELDGYLRLIDAGTVWKLGRIVLAAGVRGRGLGARLIQAGLDKARELAPDKAVKISAQQALTQYYQGFGFVVSSEPYDDGGVMHLDMMLAADS</sequence>
<dbReference type="SUPFAM" id="SSF55729">
    <property type="entry name" value="Acyl-CoA N-acyltransferases (Nat)"/>
    <property type="match status" value="1"/>
</dbReference>
<dbReference type="EMBL" id="BAABJZ010000003">
    <property type="protein sequence ID" value="GAA4872479.1"/>
    <property type="molecule type" value="Genomic_DNA"/>
</dbReference>
<dbReference type="PROSITE" id="PS51186">
    <property type="entry name" value="GNAT"/>
    <property type="match status" value="1"/>
</dbReference>
<evidence type="ECO:0000313" key="3">
    <source>
        <dbReference type="Proteomes" id="UP001499988"/>
    </source>
</evidence>
<organism evidence="2 3">
    <name type="scientific">Ferrimonas pelagia</name>
    <dbReference type="NCBI Taxonomy" id="1177826"/>
    <lineage>
        <taxon>Bacteria</taxon>
        <taxon>Pseudomonadati</taxon>
        <taxon>Pseudomonadota</taxon>
        <taxon>Gammaproteobacteria</taxon>
        <taxon>Alteromonadales</taxon>
        <taxon>Ferrimonadaceae</taxon>
        <taxon>Ferrimonas</taxon>
    </lineage>
</organism>
<dbReference type="RefSeq" id="WP_345332284.1">
    <property type="nucleotide sequence ID" value="NZ_BAABJZ010000003.1"/>
</dbReference>
<name>A0ABP9EAR3_9GAMM</name>
<dbReference type="InterPro" id="IPR000182">
    <property type="entry name" value="GNAT_dom"/>
</dbReference>
<feature type="domain" description="N-acetyltransferase" evidence="1">
    <location>
        <begin position="14"/>
        <end position="154"/>
    </location>
</feature>
<accession>A0ABP9EAR3</accession>
<dbReference type="Pfam" id="PF13673">
    <property type="entry name" value="Acetyltransf_10"/>
    <property type="match status" value="1"/>
</dbReference>
<dbReference type="InterPro" id="IPR016181">
    <property type="entry name" value="Acyl_CoA_acyltransferase"/>
</dbReference>
<reference evidence="3" key="1">
    <citation type="journal article" date="2019" name="Int. J. Syst. Evol. Microbiol.">
        <title>The Global Catalogue of Microorganisms (GCM) 10K type strain sequencing project: providing services to taxonomists for standard genome sequencing and annotation.</title>
        <authorList>
            <consortium name="The Broad Institute Genomics Platform"/>
            <consortium name="The Broad Institute Genome Sequencing Center for Infectious Disease"/>
            <person name="Wu L."/>
            <person name="Ma J."/>
        </authorList>
    </citation>
    <scope>NUCLEOTIDE SEQUENCE [LARGE SCALE GENOMIC DNA]</scope>
    <source>
        <strain evidence="3">JCM 18401</strain>
    </source>
</reference>
<dbReference type="Proteomes" id="UP001499988">
    <property type="component" value="Unassembled WGS sequence"/>
</dbReference>
<comment type="caution">
    <text evidence="2">The sequence shown here is derived from an EMBL/GenBank/DDBJ whole genome shotgun (WGS) entry which is preliminary data.</text>
</comment>
<dbReference type="CDD" id="cd04301">
    <property type="entry name" value="NAT_SF"/>
    <property type="match status" value="1"/>
</dbReference>
<protein>
    <submittedName>
        <fullName evidence="2">GNAT family N-acetyltransferase</fullName>
    </submittedName>
</protein>